<accession>A0ABQ1F7R7</accession>
<evidence type="ECO:0000259" key="13">
    <source>
        <dbReference type="PROSITE" id="PS50885"/>
    </source>
</evidence>
<name>A0ABQ1F7R7_9SPHN</name>
<evidence type="ECO:0000256" key="5">
    <source>
        <dbReference type="ARBA" id="ARBA00022679"/>
    </source>
</evidence>
<keyword evidence="15" id="KW-1185">Reference proteome</keyword>
<keyword evidence="8 11" id="KW-1133">Transmembrane helix</keyword>
<dbReference type="InterPro" id="IPR003661">
    <property type="entry name" value="HisK_dim/P_dom"/>
</dbReference>
<comment type="catalytic activity">
    <reaction evidence="1">
        <text>ATP + protein L-histidine = ADP + protein N-phospho-L-histidine.</text>
        <dbReference type="EC" id="2.7.13.3"/>
    </reaction>
</comment>
<feature type="domain" description="Histidine kinase" evidence="12">
    <location>
        <begin position="313"/>
        <end position="531"/>
    </location>
</feature>
<dbReference type="Gene3D" id="1.10.287.130">
    <property type="match status" value="1"/>
</dbReference>
<evidence type="ECO:0000256" key="1">
    <source>
        <dbReference type="ARBA" id="ARBA00000085"/>
    </source>
</evidence>
<dbReference type="SMART" id="SM00388">
    <property type="entry name" value="HisKA"/>
    <property type="match status" value="1"/>
</dbReference>
<keyword evidence="4" id="KW-0597">Phosphoprotein</keyword>
<dbReference type="SMART" id="SM00304">
    <property type="entry name" value="HAMP"/>
    <property type="match status" value="1"/>
</dbReference>
<dbReference type="Gene3D" id="3.30.565.10">
    <property type="entry name" value="Histidine kinase-like ATPase, C-terminal domain"/>
    <property type="match status" value="1"/>
</dbReference>
<dbReference type="SMART" id="SM00387">
    <property type="entry name" value="HATPase_c"/>
    <property type="match status" value="1"/>
</dbReference>
<evidence type="ECO:0000256" key="8">
    <source>
        <dbReference type="ARBA" id="ARBA00022989"/>
    </source>
</evidence>
<evidence type="ECO:0000256" key="2">
    <source>
        <dbReference type="ARBA" id="ARBA00004370"/>
    </source>
</evidence>
<feature type="transmembrane region" description="Helical" evidence="11">
    <location>
        <begin position="230"/>
        <end position="249"/>
    </location>
</feature>
<dbReference type="Pfam" id="PF00512">
    <property type="entry name" value="HisKA"/>
    <property type="match status" value="1"/>
</dbReference>
<feature type="transmembrane region" description="Helical" evidence="11">
    <location>
        <begin position="33"/>
        <end position="55"/>
    </location>
</feature>
<evidence type="ECO:0000256" key="4">
    <source>
        <dbReference type="ARBA" id="ARBA00022553"/>
    </source>
</evidence>
<dbReference type="PRINTS" id="PR00344">
    <property type="entry name" value="BCTRLSENSOR"/>
</dbReference>
<dbReference type="Proteomes" id="UP000603317">
    <property type="component" value="Unassembled WGS sequence"/>
</dbReference>
<dbReference type="InterPro" id="IPR050428">
    <property type="entry name" value="TCS_sensor_his_kinase"/>
</dbReference>
<evidence type="ECO:0000256" key="11">
    <source>
        <dbReference type="SAM" id="Phobius"/>
    </source>
</evidence>
<dbReference type="CDD" id="cd00075">
    <property type="entry name" value="HATPase"/>
    <property type="match status" value="1"/>
</dbReference>
<comment type="caution">
    <text evidence="14">The sequence shown here is derived from an EMBL/GenBank/DDBJ whole genome shotgun (WGS) entry which is preliminary data.</text>
</comment>
<organism evidence="14 15">
    <name type="scientific">Blastomonas marina</name>
    <dbReference type="NCBI Taxonomy" id="1867408"/>
    <lineage>
        <taxon>Bacteria</taxon>
        <taxon>Pseudomonadati</taxon>
        <taxon>Pseudomonadota</taxon>
        <taxon>Alphaproteobacteria</taxon>
        <taxon>Sphingomonadales</taxon>
        <taxon>Sphingomonadaceae</taxon>
        <taxon>Blastomonas</taxon>
    </lineage>
</organism>
<dbReference type="PANTHER" id="PTHR45436:SF5">
    <property type="entry name" value="SENSOR HISTIDINE KINASE TRCS"/>
    <property type="match status" value="1"/>
</dbReference>
<dbReference type="Pfam" id="PF13756">
    <property type="entry name" value="Stimulus_sens_1"/>
    <property type="match status" value="1"/>
</dbReference>
<dbReference type="RefSeq" id="WP_229658065.1">
    <property type="nucleotide sequence ID" value="NZ_BMID01000001.1"/>
</dbReference>
<dbReference type="InterPro" id="IPR025908">
    <property type="entry name" value="Sensor_TM1"/>
</dbReference>
<dbReference type="SUPFAM" id="SSF55874">
    <property type="entry name" value="ATPase domain of HSP90 chaperone/DNA topoisomerase II/histidine kinase"/>
    <property type="match status" value="1"/>
</dbReference>
<dbReference type="InterPro" id="IPR004358">
    <property type="entry name" value="Sig_transdc_His_kin-like_C"/>
</dbReference>
<dbReference type="InterPro" id="IPR003594">
    <property type="entry name" value="HATPase_dom"/>
</dbReference>
<keyword evidence="5" id="KW-0808">Transferase</keyword>
<dbReference type="GO" id="GO:0016301">
    <property type="term" value="F:kinase activity"/>
    <property type="evidence" value="ECO:0007669"/>
    <property type="project" value="UniProtKB-KW"/>
</dbReference>
<keyword evidence="7 14" id="KW-0418">Kinase</keyword>
<evidence type="ECO:0000259" key="12">
    <source>
        <dbReference type="PROSITE" id="PS50109"/>
    </source>
</evidence>
<evidence type="ECO:0000256" key="10">
    <source>
        <dbReference type="ARBA" id="ARBA00023136"/>
    </source>
</evidence>
<keyword evidence="9" id="KW-0902">Two-component regulatory system</keyword>
<dbReference type="PROSITE" id="PS50885">
    <property type="entry name" value="HAMP"/>
    <property type="match status" value="1"/>
</dbReference>
<dbReference type="PANTHER" id="PTHR45436">
    <property type="entry name" value="SENSOR HISTIDINE KINASE YKOH"/>
    <property type="match status" value="1"/>
</dbReference>
<sequence length="531" mass="58364">MAKPDPAADGNGPVGAPAAPLRDPLFWTRSIPLTARILFVNIFALALFAGSLFYLDSYRNQLLVERFETARSEAEIVSDALVALPDAEARERLIVEIARDQRSRIRTYDPRGRLVADSFDLAEPGYTLGPPDSGNFFRRLPGYLDRATDALLGAQPVPPYRDPQRESASQWNEIAAALATGRTVVFQRYAPDRTPVITAAAPIGFSGEAVLVSANPRDITQSVRDARGTLALIILVALAASIQLALFLARTIVTPLKDLASAASRVRMGREREVVVPRLPERGDEIGQLARAVSDMAEALRNRIDAVESFAADVAHELKNPLASMRSAMESLERVEQPELRTQLLDIIGADVRRIDRLVTEISDLSRIDAEISRTEFEVIDLHALAERIVEARRRPESDSENWLELVASTPGPFTVRGDESQLERVIENLIDNAQSFSPRGAPVSITVARQDRKVQLAVSDRGPGIAEELREKVFERFYTQRPEPDGFGRHSGLGLAIARTIARAHDGTLEVGARLDGENGARFVLRIPAK</sequence>
<dbReference type="SUPFAM" id="SSF158472">
    <property type="entry name" value="HAMP domain-like"/>
    <property type="match status" value="1"/>
</dbReference>
<evidence type="ECO:0000313" key="15">
    <source>
        <dbReference type="Proteomes" id="UP000603317"/>
    </source>
</evidence>
<dbReference type="SUPFAM" id="SSF47384">
    <property type="entry name" value="Homodimeric domain of signal transducing histidine kinase"/>
    <property type="match status" value="1"/>
</dbReference>
<dbReference type="InterPro" id="IPR025919">
    <property type="entry name" value="Stimulus_sens_dom"/>
</dbReference>
<dbReference type="InterPro" id="IPR036890">
    <property type="entry name" value="HATPase_C_sf"/>
</dbReference>
<evidence type="ECO:0000313" key="14">
    <source>
        <dbReference type="EMBL" id="GGA01118.1"/>
    </source>
</evidence>
<dbReference type="InterPro" id="IPR003660">
    <property type="entry name" value="HAMP_dom"/>
</dbReference>
<dbReference type="InterPro" id="IPR005467">
    <property type="entry name" value="His_kinase_dom"/>
</dbReference>
<comment type="subcellular location">
    <subcellularLocation>
        <location evidence="2">Membrane</location>
    </subcellularLocation>
</comment>
<reference evidence="15" key="1">
    <citation type="journal article" date="2019" name="Int. J. Syst. Evol. Microbiol.">
        <title>The Global Catalogue of Microorganisms (GCM) 10K type strain sequencing project: providing services to taxonomists for standard genome sequencing and annotation.</title>
        <authorList>
            <consortium name="The Broad Institute Genomics Platform"/>
            <consortium name="The Broad Institute Genome Sequencing Center for Infectious Disease"/>
            <person name="Wu L."/>
            <person name="Ma J."/>
        </authorList>
    </citation>
    <scope>NUCLEOTIDE SEQUENCE [LARGE SCALE GENOMIC DNA]</scope>
    <source>
        <strain evidence="15">CGMCC 1.15297</strain>
    </source>
</reference>
<keyword evidence="10 11" id="KW-0472">Membrane</keyword>
<feature type="domain" description="HAMP" evidence="13">
    <location>
        <begin position="250"/>
        <end position="305"/>
    </location>
</feature>
<proteinExistence type="predicted"/>
<dbReference type="Gene3D" id="6.10.340.10">
    <property type="match status" value="1"/>
</dbReference>
<evidence type="ECO:0000256" key="6">
    <source>
        <dbReference type="ARBA" id="ARBA00022692"/>
    </source>
</evidence>
<dbReference type="EMBL" id="BMID01000001">
    <property type="protein sequence ID" value="GGA01118.1"/>
    <property type="molecule type" value="Genomic_DNA"/>
</dbReference>
<evidence type="ECO:0000256" key="7">
    <source>
        <dbReference type="ARBA" id="ARBA00022777"/>
    </source>
</evidence>
<dbReference type="InterPro" id="IPR036097">
    <property type="entry name" value="HisK_dim/P_sf"/>
</dbReference>
<keyword evidence="6 11" id="KW-0812">Transmembrane</keyword>
<dbReference type="CDD" id="cd06225">
    <property type="entry name" value="HAMP"/>
    <property type="match status" value="1"/>
</dbReference>
<dbReference type="Pfam" id="PF02518">
    <property type="entry name" value="HATPase_c"/>
    <property type="match status" value="1"/>
</dbReference>
<dbReference type="CDD" id="cd00082">
    <property type="entry name" value="HisKA"/>
    <property type="match status" value="1"/>
</dbReference>
<protein>
    <recommendedName>
        <fullName evidence="3">histidine kinase</fullName>
        <ecNumber evidence="3">2.7.13.3</ecNumber>
    </recommendedName>
</protein>
<gene>
    <name evidence="14" type="ORF">GCM10010923_07190</name>
</gene>
<evidence type="ECO:0000256" key="3">
    <source>
        <dbReference type="ARBA" id="ARBA00012438"/>
    </source>
</evidence>
<dbReference type="PROSITE" id="PS50109">
    <property type="entry name" value="HIS_KIN"/>
    <property type="match status" value="1"/>
</dbReference>
<dbReference type="Pfam" id="PF00672">
    <property type="entry name" value="HAMP"/>
    <property type="match status" value="1"/>
</dbReference>
<dbReference type="Pfam" id="PF13755">
    <property type="entry name" value="Sensor_TM1"/>
    <property type="match status" value="1"/>
</dbReference>
<evidence type="ECO:0000256" key="9">
    <source>
        <dbReference type="ARBA" id="ARBA00023012"/>
    </source>
</evidence>
<dbReference type="EC" id="2.7.13.3" evidence="3"/>